<evidence type="ECO:0000256" key="2">
    <source>
        <dbReference type="ARBA" id="ARBA00004613"/>
    </source>
</evidence>
<dbReference type="AlphaFoldDB" id="W2KUM0"/>
<protein>
    <recommendedName>
        <fullName evidence="8">RxLR effector PexRD54 WY domain-containing protein</fullName>
    </recommendedName>
</protein>
<accession>W2KUM0</accession>
<feature type="domain" description="RxLR effector PexRD54 WY" evidence="8">
    <location>
        <begin position="87"/>
        <end position="126"/>
    </location>
</feature>
<dbReference type="GO" id="GO:0005576">
    <property type="term" value="C:extracellular region"/>
    <property type="evidence" value="ECO:0007669"/>
    <property type="project" value="UniProtKB-SubCell"/>
</dbReference>
<dbReference type="GO" id="GO:0043657">
    <property type="term" value="C:host cell"/>
    <property type="evidence" value="ECO:0007669"/>
    <property type="project" value="UniProtKB-SubCell"/>
</dbReference>
<evidence type="ECO:0000256" key="3">
    <source>
        <dbReference type="ARBA" id="ARBA00010400"/>
    </source>
</evidence>
<evidence type="ECO:0000256" key="6">
    <source>
        <dbReference type="ARBA" id="ARBA00023026"/>
    </source>
</evidence>
<dbReference type="Pfam" id="PF22748">
    <property type="entry name" value="PexRD54_WY"/>
    <property type="match status" value="2"/>
</dbReference>
<dbReference type="VEuPathDB" id="FungiDB:PPTG_21237"/>
<dbReference type="Proteomes" id="UP000054423">
    <property type="component" value="Unassembled WGS sequence"/>
</dbReference>
<sequence length="673" mass="77970">MHLHILVGLTIVIYFVADISATEPTGSMSSVNDEVDFYNVSKTRVSDTRFLRIVVDGNEEERTGLSVPPSEKLKSWLKSSNITPEKLQKWLNKEKSPDIVFSRMQLTKAGDLLFYNSKFSTWLQYVDDLSKTSKEEVSAIKTLTARYGDSKLYGMIKSIKRFPEEKSLATRLEEEQMQHWVNLRKDPDEIFQLFNLAENRRYIFRHPEFTTWVKYVDSLKAKHPKEPVSMTQTLTKYFSDKYLLELVKEAEVRKGSKTVATKVEDDLLEFWLKDGKSPDDALVEVGLGMYRYFHLENPMFDTLAKYLRVYNSKYPDKKTTMIELLTKKFGDGDVSAILTEAKLVDATKNIASTLQSAQLEMWLSKGKSVDDVALLLRLYRRRDFTEKSLLSTWVSYMNTIATNNPHDVHAIFSSLESQYVGRPLLQILEAAKQYPSMENTALGLQTKTIRSIFASGETPAVAFSQLVLDQAGDGLLSNPLFKNWMEYVKDFNKKNPEKQESWFQPLRIAYQWRIENMIARAKQNPTTVNIANTVERAWRKQWVEWNYAPSAAFKFFQLNRAYEKTLLSPEFKVWVKYLNYFNRQHPDKKETIIDGMKANYNDINILLILNAAKKDPNTKKMVTYLQNELVNKWVVANEDPAVLRRRFSGTVENGEEMVQRYIKKREAMSATTS</sequence>
<dbReference type="InterPro" id="IPR054463">
    <property type="entry name" value="PexRD54_WY"/>
</dbReference>
<evidence type="ECO:0000313" key="9">
    <source>
        <dbReference type="EMBL" id="ETL88274.1"/>
    </source>
</evidence>
<name>W2KUM0_PHYNI</name>
<proteinExistence type="inferred from homology"/>
<evidence type="ECO:0000259" key="8">
    <source>
        <dbReference type="Pfam" id="PF22748"/>
    </source>
</evidence>
<comment type="similarity">
    <text evidence="3">Belongs to the RxLR effector family.</text>
</comment>
<evidence type="ECO:0000256" key="7">
    <source>
        <dbReference type="SAM" id="SignalP"/>
    </source>
</evidence>
<evidence type="ECO:0000256" key="4">
    <source>
        <dbReference type="ARBA" id="ARBA00022525"/>
    </source>
</evidence>
<gene>
    <name evidence="9" type="ORF">L917_12636</name>
</gene>
<feature type="signal peptide" evidence="7">
    <location>
        <begin position="1"/>
        <end position="21"/>
    </location>
</feature>
<organism evidence="9">
    <name type="scientific">Phytophthora nicotianae</name>
    <name type="common">Potato buckeye rot agent</name>
    <name type="synonym">Phytophthora parasitica</name>
    <dbReference type="NCBI Taxonomy" id="4792"/>
    <lineage>
        <taxon>Eukaryota</taxon>
        <taxon>Sar</taxon>
        <taxon>Stramenopiles</taxon>
        <taxon>Oomycota</taxon>
        <taxon>Peronosporomycetes</taxon>
        <taxon>Peronosporales</taxon>
        <taxon>Peronosporaceae</taxon>
        <taxon>Phytophthora</taxon>
    </lineage>
</organism>
<keyword evidence="5 7" id="KW-0732">Signal</keyword>
<keyword evidence="4" id="KW-0964">Secreted</keyword>
<dbReference type="OrthoDB" id="128291at2759"/>
<keyword evidence="6" id="KW-0843">Virulence</keyword>
<dbReference type="EMBL" id="KI680825">
    <property type="protein sequence ID" value="ETL88274.1"/>
    <property type="molecule type" value="Genomic_DNA"/>
</dbReference>
<evidence type="ECO:0000256" key="1">
    <source>
        <dbReference type="ARBA" id="ARBA00004340"/>
    </source>
</evidence>
<feature type="chain" id="PRO_5004818867" description="RxLR effector PexRD54 WY domain-containing protein" evidence="7">
    <location>
        <begin position="22"/>
        <end position="673"/>
    </location>
</feature>
<reference evidence="9" key="1">
    <citation type="submission" date="2013-11" db="EMBL/GenBank/DDBJ databases">
        <title>The Genome Sequence of Phytophthora parasitica CHvinca01.</title>
        <authorList>
            <consortium name="The Broad Institute Genomics Platform"/>
            <person name="Russ C."/>
            <person name="Tyler B."/>
            <person name="Panabieres F."/>
            <person name="Shan W."/>
            <person name="Tripathy S."/>
            <person name="Grunwald N."/>
            <person name="Machado M."/>
            <person name="Johnson C.S."/>
            <person name="Arredondo F."/>
            <person name="Hong C."/>
            <person name="Coffey M."/>
            <person name="Young S.K."/>
            <person name="Zeng Q."/>
            <person name="Gargeya S."/>
            <person name="Fitzgerald M."/>
            <person name="Abouelleil A."/>
            <person name="Alvarado L."/>
            <person name="Chapman S.B."/>
            <person name="Gainer-Dewar J."/>
            <person name="Goldberg J."/>
            <person name="Griggs A."/>
            <person name="Gujja S."/>
            <person name="Hansen M."/>
            <person name="Howarth C."/>
            <person name="Imamovic A."/>
            <person name="Ireland A."/>
            <person name="Larimer J."/>
            <person name="McCowan C."/>
            <person name="Murphy C."/>
            <person name="Pearson M."/>
            <person name="Poon T.W."/>
            <person name="Priest M."/>
            <person name="Roberts A."/>
            <person name="Saif S."/>
            <person name="Shea T."/>
            <person name="Sykes S."/>
            <person name="Wortman J."/>
            <person name="Nusbaum C."/>
            <person name="Birren B."/>
        </authorList>
    </citation>
    <scope>NUCLEOTIDE SEQUENCE [LARGE SCALE GENOMIC DNA]</scope>
    <source>
        <strain evidence="9">CHvinca01</strain>
    </source>
</reference>
<evidence type="ECO:0000256" key="5">
    <source>
        <dbReference type="ARBA" id="ARBA00022729"/>
    </source>
</evidence>
<comment type="subcellular location">
    <subcellularLocation>
        <location evidence="1">Host cell</location>
    </subcellularLocation>
    <subcellularLocation>
        <location evidence="2">Secreted</location>
    </subcellularLocation>
</comment>
<feature type="domain" description="RxLR effector PexRD54 WY" evidence="8">
    <location>
        <begin position="175"/>
        <end position="216"/>
    </location>
</feature>